<proteinExistence type="predicted"/>
<sequence>MVIKASLKRLSGTKESLYQTPCLIAAPAKAVVATCPAPLPPPPSSSASRRCCSPASSFLEQKKLPRRCCPEQRGPPASDPEEATTAPLSEPLPSCPEPLLSEQPPDLRQQHRLLLPPQAAVPPLSSGPA</sequence>
<evidence type="ECO:0000313" key="2">
    <source>
        <dbReference type="EMBL" id="JAD79828.1"/>
    </source>
</evidence>
<name>A0A0A9CZG0_ARUDO</name>
<protein>
    <submittedName>
        <fullName evidence="2">Uncharacterized protein</fullName>
    </submittedName>
</protein>
<evidence type="ECO:0000256" key="1">
    <source>
        <dbReference type="SAM" id="MobiDB-lite"/>
    </source>
</evidence>
<organism evidence="2">
    <name type="scientific">Arundo donax</name>
    <name type="common">Giant reed</name>
    <name type="synonym">Donax arundinaceus</name>
    <dbReference type="NCBI Taxonomy" id="35708"/>
    <lineage>
        <taxon>Eukaryota</taxon>
        <taxon>Viridiplantae</taxon>
        <taxon>Streptophyta</taxon>
        <taxon>Embryophyta</taxon>
        <taxon>Tracheophyta</taxon>
        <taxon>Spermatophyta</taxon>
        <taxon>Magnoliopsida</taxon>
        <taxon>Liliopsida</taxon>
        <taxon>Poales</taxon>
        <taxon>Poaceae</taxon>
        <taxon>PACMAD clade</taxon>
        <taxon>Arundinoideae</taxon>
        <taxon>Arundineae</taxon>
        <taxon>Arundo</taxon>
    </lineage>
</organism>
<reference evidence="2" key="2">
    <citation type="journal article" date="2015" name="Data Brief">
        <title>Shoot transcriptome of the giant reed, Arundo donax.</title>
        <authorList>
            <person name="Barrero R.A."/>
            <person name="Guerrero F.D."/>
            <person name="Moolhuijzen P."/>
            <person name="Goolsby J.A."/>
            <person name="Tidwell J."/>
            <person name="Bellgard S.E."/>
            <person name="Bellgard M.I."/>
        </authorList>
    </citation>
    <scope>NUCLEOTIDE SEQUENCE</scope>
    <source>
        <tissue evidence="2">Shoot tissue taken approximately 20 cm above the soil surface</tissue>
    </source>
</reference>
<accession>A0A0A9CZG0</accession>
<dbReference type="AlphaFoldDB" id="A0A0A9CZG0"/>
<dbReference type="EMBL" id="GBRH01218067">
    <property type="protein sequence ID" value="JAD79828.1"/>
    <property type="molecule type" value="Transcribed_RNA"/>
</dbReference>
<reference evidence="2" key="1">
    <citation type="submission" date="2014-09" db="EMBL/GenBank/DDBJ databases">
        <authorList>
            <person name="Magalhaes I.L.F."/>
            <person name="Oliveira U."/>
            <person name="Santos F.R."/>
            <person name="Vidigal T.H.D.A."/>
            <person name="Brescovit A.D."/>
            <person name="Santos A.J."/>
        </authorList>
    </citation>
    <scope>NUCLEOTIDE SEQUENCE</scope>
    <source>
        <tissue evidence="2">Shoot tissue taken approximately 20 cm above the soil surface</tissue>
    </source>
</reference>
<feature type="region of interest" description="Disordered" evidence="1">
    <location>
        <begin position="63"/>
        <end position="129"/>
    </location>
</feature>
<feature type="compositionally biased region" description="Low complexity" evidence="1">
    <location>
        <begin position="87"/>
        <end position="129"/>
    </location>
</feature>